<keyword evidence="1" id="KW-0805">Transcription regulation</keyword>
<keyword evidence="3" id="KW-0804">Transcription</keyword>
<dbReference type="Pfam" id="PF00392">
    <property type="entry name" value="GntR"/>
    <property type="match status" value="1"/>
</dbReference>
<dbReference type="SMART" id="SM00345">
    <property type="entry name" value="HTH_GNTR"/>
    <property type="match status" value="1"/>
</dbReference>
<reference evidence="6" key="1">
    <citation type="journal article" date="2019" name="Int. J. Syst. Evol. Microbiol.">
        <title>The Global Catalogue of Microorganisms (GCM) 10K type strain sequencing project: providing services to taxonomists for standard genome sequencing and annotation.</title>
        <authorList>
            <consortium name="The Broad Institute Genomics Platform"/>
            <consortium name="The Broad Institute Genome Sequencing Center for Infectious Disease"/>
            <person name="Wu L."/>
            <person name="Ma J."/>
        </authorList>
    </citation>
    <scope>NUCLEOTIDE SEQUENCE [LARGE SCALE GENOMIC DNA]</scope>
    <source>
        <strain evidence="6">JCM 3175</strain>
    </source>
</reference>
<organism evidence="5 6">
    <name type="scientific">Micromonospora coerulea</name>
    <dbReference type="NCBI Taxonomy" id="47856"/>
    <lineage>
        <taxon>Bacteria</taxon>
        <taxon>Bacillati</taxon>
        <taxon>Actinomycetota</taxon>
        <taxon>Actinomycetes</taxon>
        <taxon>Micromonosporales</taxon>
        <taxon>Micromonosporaceae</taxon>
        <taxon>Micromonospora</taxon>
    </lineage>
</organism>
<dbReference type="Proteomes" id="UP001500307">
    <property type="component" value="Unassembled WGS sequence"/>
</dbReference>
<keyword evidence="6" id="KW-1185">Reference proteome</keyword>
<protein>
    <submittedName>
        <fullName evidence="5">GntR family transcriptional regulator</fullName>
    </submittedName>
</protein>
<evidence type="ECO:0000256" key="3">
    <source>
        <dbReference type="ARBA" id="ARBA00023163"/>
    </source>
</evidence>
<dbReference type="SUPFAM" id="SSF46785">
    <property type="entry name" value="Winged helix' DNA-binding domain"/>
    <property type="match status" value="1"/>
</dbReference>
<dbReference type="PANTHER" id="PTHR38445">
    <property type="entry name" value="HTH-TYPE TRANSCRIPTIONAL REPRESSOR YTRA"/>
    <property type="match status" value="1"/>
</dbReference>
<dbReference type="InterPro" id="IPR000524">
    <property type="entry name" value="Tscrpt_reg_HTH_GntR"/>
</dbReference>
<dbReference type="EMBL" id="BAABGU010000012">
    <property type="protein sequence ID" value="GAA4569480.1"/>
    <property type="molecule type" value="Genomic_DNA"/>
</dbReference>
<gene>
    <name evidence="5" type="ORF">GCM10023176_26150</name>
</gene>
<name>A0ABP8SHM7_9ACTN</name>
<evidence type="ECO:0000259" key="4">
    <source>
        <dbReference type="PROSITE" id="PS50949"/>
    </source>
</evidence>
<dbReference type="RefSeq" id="WP_346119347.1">
    <property type="nucleotide sequence ID" value="NZ_BAABGU010000012.1"/>
</dbReference>
<feature type="domain" description="HTH gntR-type" evidence="4">
    <location>
        <begin position="12"/>
        <end position="80"/>
    </location>
</feature>
<dbReference type="CDD" id="cd07377">
    <property type="entry name" value="WHTH_GntR"/>
    <property type="match status" value="1"/>
</dbReference>
<dbReference type="InterPro" id="IPR036388">
    <property type="entry name" value="WH-like_DNA-bd_sf"/>
</dbReference>
<dbReference type="Gene3D" id="1.10.10.10">
    <property type="entry name" value="Winged helix-like DNA-binding domain superfamily/Winged helix DNA-binding domain"/>
    <property type="match status" value="1"/>
</dbReference>
<dbReference type="PANTHER" id="PTHR38445:SF7">
    <property type="entry name" value="GNTR-FAMILY TRANSCRIPTIONAL REGULATOR"/>
    <property type="match status" value="1"/>
</dbReference>
<dbReference type="InterPro" id="IPR036390">
    <property type="entry name" value="WH_DNA-bd_sf"/>
</dbReference>
<evidence type="ECO:0000256" key="1">
    <source>
        <dbReference type="ARBA" id="ARBA00023015"/>
    </source>
</evidence>
<proteinExistence type="predicted"/>
<evidence type="ECO:0000256" key="2">
    <source>
        <dbReference type="ARBA" id="ARBA00023125"/>
    </source>
</evidence>
<sequence>MFHFRLDTSSGVPPYLQLVQQVQQAVLLGFLQPGDRLPLIREVVKSLAINPNTVAKAYRQLEQEDLVTGRPGHGTFVNDTLPAAVPPATYTSLRHGLQTWLRRAYAAGLDDHAIAALFSSVHHQTKTKRETA</sequence>
<evidence type="ECO:0000313" key="5">
    <source>
        <dbReference type="EMBL" id="GAA4569480.1"/>
    </source>
</evidence>
<dbReference type="PROSITE" id="PS50949">
    <property type="entry name" value="HTH_GNTR"/>
    <property type="match status" value="1"/>
</dbReference>
<evidence type="ECO:0000313" key="6">
    <source>
        <dbReference type="Proteomes" id="UP001500307"/>
    </source>
</evidence>
<keyword evidence="2" id="KW-0238">DNA-binding</keyword>
<accession>A0ABP8SHM7</accession>
<comment type="caution">
    <text evidence="5">The sequence shown here is derived from an EMBL/GenBank/DDBJ whole genome shotgun (WGS) entry which is preliminary data.</text>
</comment>